<comment type="caution">
    <text evidence="4">The sequence shown here is derived from an EMBL/GenBank/DDBJ whole genome shotgun (WGS) entry which is preliminary data.</text>
</comment>
<dbReference type="EMBL" id="MCFD01000004">
    <property type="protein sequence ID" value="ORX71154.1"/>
    <property type="molecule type" value="Genomic_DNA"/>
</dbReference>
<dbReference type="RefSeq" id="XP_040744669.1">
    <property type="nucleotide sequence ID" value="XM_040886996.1"/>
</dbReference>
<dbReference type="AlphaFoldDB" id="A0A1Y1WDC2"/>
<evidence type="ECO:0000256" key="2">
    <source>
        <dbReference type="SAM" id="SignalP"/>
    </source>
</evidence>
<feature type="compositionally biased region" description="Basic and acidic residues" evidence="1">
    <location>
        <begin position="29"/>
        <end position="38"/>
    </location>
</feature>
<keyword evidence="2" id="KW-0732">Signal</keyword>
<evidence type="ECO:0000256" key="1">
    <source>
        <dbReference type="SAM" id="MobiDB-lite"/>
    </source>
</evidence>
<gene>
    <name evidence="4" type="ORF">DL89DRAFT_266179</name>
</gene>
<dbReference type="PANTHER" id="PTHR42028:SF1">
    <property type="entry name" value="YALI0E30657P"/>
    <property type="match status" value="1"/>
</dbReference>
<dbReference type="GeneID" id="63803644"/>
<dbReference type="InterPro" id="IPR055561">
    <property type="entry name" value="DUF7137"/>
</dbReference>
<evidence type="ECO:0000259" key="3">
    <source>
        <dbReference type="Pfam" id="PF23585"/>
    </source>
</evidence>
<dbReference type="Pfam" id="PF23585">
    <property type="entry name" value="DUF7137"/>
    <property type="match status" value="1"/>
</dbReference>
<protein>
    <recommendedName>
        <fullName evidence="3">DUF7137 domain-containing protein</fullName>
    </recommendedName>
</protein>
<proteinExistence type="predicted"/>
<keyword evidence="5" id="KW-1185">Reference proteome</keyword>
<accession>A0A1Y1WDC2</accession>
<dbReference type="OrthoDB" id="2435509at2759"/>
<dbReference type="Proteomes" id="UP000193922">
    <property type="component" value="Unassembled WGS sequence"/>
</dbReference>
<feature type="region of interest" description="Disordered" evidence="1">
    <location>
        <begin position="27"/>
        <end position="118"/>
    </location>
</feature>
<evidence type="ECO:0000313" key="4">
    <source>
        <dbReference type="EMBL" id="ORX71154.1"/>
    </source>
</evidence>
<evidence type="ECO:0000313" key="5">
    <source>
        <dbReference type="Proteomes" id="UP000193922"/>
    </source>
</evidence>
<dbReference type="PANTHER" id="PTHR42028">
    <property type="entry name" value="CHROMOSOME 1, WHOLE GENOME SHOTGUN SEQUENCE"/>
    <property type="match status" value="1"/>
</dbReference>
<feature type="compositionally biased region" description="Low complexity" evidence="1">
    <location>
        <begin position="39"/>
        <end position="63"/>
    </location>
</feature>
<feature type="compositionally biased region" description="Basic and acidic residues" evidence="1">
    <location>
        <begin position="64"/>
        <end position="97"/>
    </location>
</feature>
<reference evidence="4 5" key="1">
    <citation type="submission" date="2016-07" db="EMBL/GenBank/DDBJ databases">
        <title>Pervasive Adenine N6-methylation of Active Genes in Fungi.</title>
        <authorList>
            <consortium name="DOE Joint Genome Institute"/>
            <person name="Mondo S.J."/>
            <person name="Dannebaum R.O."/>
            <person name="Kuo R.C."/>
            <person name="Labutti K."/>
            <person name="Haridas S."/>
            <person name="Kuo A."/>
            <person name="Salamov A."/>
            <person name="Ahrendt S.R."/>
            <person name="Lipzen A."/>
            <person name="Sullivan W."/>
            <person name="Andreopoulos W.B."/>
            <person name="Clum A."/>
            <person name="Lindquist E."/>
            <person name="Daum C."/>
            <person name="Ramamoorthy G.K."/>
            <person name="Gryganskyi A."/>
            <person name="Culley D."/>
            <person name="Magnuson J.K."/>
            <person name="James T.Y."/>
            <person name="O'Malley M.A."/>
            <person name="Stajich J.E."/>
            <person name="Spatafora J.W."/>
            <person name="Visel A."/>
            <person name="Grigoriev I.V."/>
        </authorList>
    </citation>
    <scope>NUCLEOTIDE SEQUENCE [LARGE SCALE GENOMIC DNA]</scope>
    <source>
        <strain evidence="4 5">ATCC 12442</strain>
    </source>
</reference>
<name>A0A1Y1WDC2_9FUNG</name>
<sequence length="294" mass="32017">MRSSLLWRTALLVLGLLCLMELSFAQDNNDNKDSKDNNNDVSPTSTRNTRSTPTPTPTKSNSRTKADDATKDDNSATDDNKDDNSATDDNKDNKENSDEQTADENSGDHASSIDEAEMESEFPDIGTISITTPDAAAGVSVMFPIGGDVEIGWKISNTTWRPPKKITICGRLPPGYNRDTNPYSCDWMIATNISGSAVNVTWNTVTHGPPGLRFWESQGYYLYIFDSDLGRPANLKPGQAREAPLKFSMYNSRYQLSNEGVPKGYNPSAAPPSVKVHMWGVVGVVALALLGVMA</sequence>
<organism evidence="4 5">
    <name type="scientific">Linderina pennispora</name>
    <dbReference type="NCBI Taxonomy" id="61395"/>
    <lineage>
        <taxon>Eukaryota</taxon>
        <taxon>Fungi</taxon>
        <taxon>Fungi incertae sedis</taxon>
        <taxon>Zoopagomycota</taxon>
        <taxon>Kickxellomycotina</taxon>
        <taxon>Kickxellomycetes</taxon>
        <taxon>Kickxellales</taxon>
        <taxon>Kickxellaceae</taxon>
        <taxon>Linderina</taxon>
    </lineage>
</organism>
<feature type="domain" description="DUF7137" evidence="3">
    <location>
        <begin position="125"/>
        <end position="253"/>
    </location>
</feature>
<feature type="chain" id="PRO_5012779123" description="DUF7137 domain-containing protein" evidence="2">
    <location>
        <begin position="26"/>
        <end position="294"/>
    </location>
</feature>
<feature type="signal peptide" evidence="2">
    <location>
        <begin position="1"/>
        <end position="25"/>
    </location>
</feature>